<comment type="caution">
    <text evidence="2">The sequence shown here is derived from an EMBL/GenBank/DDBJ whole genome shotgun (WGS) entry which is preliminary data.</text>
</comment>
<sequence>MSRLFTGDSVQGQGSRSDQSLIGLSLTLGGIATHLRTGELSADLALKHLCAKRATARSTAATPMTRAQDATGAHNLIARQRGNGITSNDRRYFA</sequence>
<evidence type="ECO:0000256" key="1">
    <source>
        <dbReference type="SAM" id="MobiDB-lite"/>
    </source>
</evidence>
<gene>
    <name evidence="2" type="ORF">PM02_03670</name>
</gene>
<feature type="compositionally biased region" description="Low complexity" evidence="1">
    <location>
        <begin position="57"/>
        <end position="67"/>
    </location>
</feature>
<evidence type="ECO:0000313" key="2">
    <source>
        <dbReference type="EMBL" id="KAJ04647.1"/>
    </source>
</evidence>
<dbReference type="RefSeq" id="WP_037905263.1">
    <property type="nucleotide sequence ID" value="NZ_JEMU01000002.1"/>
</dbReference>
<proteinExistence type="predicted"/>
<accession>A0A061SUK7</accession>
<evidence type="ECO:0000313" key="3">
    <source>
        <dbReference type="Proteomes" id="UP000027337"/>
    </source>
</evidence>
<protein>
    <submittedName>
        <fullName evidence="2">Uncharacterized protein</fullName>
    </submittedName>
</protein>
<reference evidence="2 3" key="1">
    <citation type="journal article" date="2014" name="Genome Announc.">
        <title>Draft Genome Sequences of Two Isolates of the Roseobacter Group, Sulfitobacter sp. Strains 3SOLIMAR09 and 1FIGIMAR09, from Harbors of Mallorca Island (Mediterranean Sea).</title>
        <authorList>
            <person name="Mas-Llado M."/>
            <person name="Pina-Villalonga J.M."/>
            <person name="Brunet-Galmes I."/>
            <person name="Nogales B."/>
            <person name="Bosch R."/>
        </authorList>
    </citation>
    <scope>NUCLEOTIDE SEQUENCE [LARGE SCALE GENOMIC DNA]</scope>
    <source>
        <strain evidence="2 3">1FIGIMAR09</strain>
    </source>
</reference>
<organism evidence="2 3">
    <name type="scientific">Sulfitobacter mediterraneus</name>
    <dbReference type="NCBI Taxonomy" id="83219"/>
    <lineage>
        <taxon>Bacteria</taxon>
        <taxon>Pseudomonadati</taxon>
        <taxon>Pseudomonadota</taxon>
        <taxon>Alphaproteobacteria</taxon>
        <taxon>Rhodobacterales</taxon>
        <taxon>Roseobacteraceae</taxon>
        <taxon>Sulfitobacter</taxon>
    </lineage>
</organism>
<dbReference type="AlphaFoldDB" id="A0A061SUK7"/>
<feature type="region of interest" description="Disordered" evidence="1">
    <location>
        <begin position="57"/>
        <end position="94"/>
    </location>
</feature>
<dbReference type="EMBL" id="JEMU01000002">
    <property type="protein sequence ID" value="KAJ04647.1"/>
    <property type="molecule type" value="Genomic_DNA"/>
</dbReference>
<dbReference type="Proteomes" id="UP000027337">
    <property type="component" value="Unassembled WGS sequence"/>
</dbReference>
<keyword evidence="3" id="KW-1185">Reference proteome</keyword>
<name>A0A061SUK7_9RHOB</name>
<dbReference type="STRING" id="83219.PM02_03670"/>